<dbReference type="InterPro" id="IPR003886">
    <property type="entry name" value="NIDO_dom"/>
</dbReference>
<dbReference type="SMART" id="SM00539">
    <property type="entry name" value="NIDO"/>
    <property type="match status" value="2"/>
</dbReference>
<dbReference type="PANTHER" id="PTHR13802">
    <property type="entry name" value="MUCIN 4-RELATED"/>
    <property type="match status" value="1"/>
</dbReference>
<protein>
    <submittedName>
        <fullName evidence="5">Uncharacterized protein</fullName>
    </submittedName>
</protein>
<evidence type="ECO:0000256" key="1">
    <source>
        <dbReference type="ARBA" id="ARBA00004370"/>
    </source>
</evidence>
<dbReference type="Pfam" id="PF06119">
    <property type="entry name" value="NIDO"/>
    <property type="match status" value="2"/>
</dbReference>
<organism evidence="5 6">
    <name type="scientific">Paralvinella palmiformis</name>
    <dbReference type="NCBI Taxonomy" id="53620"/>
    <lineage>
        <taxon>Eukaryota</taxon>
        <taxon>Metazoa</taxon>
        <taxon>Spiralia</taxon>
        <taxon>Lophotrochozoa</taxon>
        <taxon>Annelida</taxon>
        <taxon>Polychaeta</taxon>
        <taxon>Sedentaria</taxon>
        <taxon>Canalipalpata</taxon>
        <taxon>Terebellida</taxon>
        <taxon>Terebelliformia</taxon>
        <taxon>Alvinellidae</taxon>
        <taxon>Paralvinella</taxon>
    </lineage>
</organism>
<evidence type="ECO:0000256" key="2">
    <source>
        <dbReference type="ARBA" id="ARBA00023136"/>
    </source>
</evidence>
<feature type="non-terminal residue" evidence="5">
    <location>
        <position position="1"/>
    </location>
</feature>
<dbReference type="GO" id="GO:0007160">
    <property type="term" value="P:cell-matrix adhesion"/>
    <property type="evidence" value="ECO:0007669"/>
    <property type="project" value="InterPro"/>
</dbReference>
<name>A0AAD9IQZ6_9ANNE</name>
<dbReference type="PROSITE" id="PS51233">
    <property type="entry name" value="VWFD"/>
    <property type="match status" value="1"/>
</dbReference>
<keyword evidence="2" id="KW-0472">Membrane</keyword>
<evidence type="ECO:0000259" key="4">
    <source>
        <dbReference type="PROSITE" id="PS51233"/>
    </source>
</evidence>
<comment type="subcellular location">
    <subcellularLocation>
        <location evidence="1">Membrane</location>
    </subcellularLocation>
</comment>
<dbReference type="Proteomes" id="UP001208570">
    <property type="component" value="Unassembled WGS sequence"/>
</dbReference>
<feature type="domain" description="NIDO" evidence="3">
    <location>
        <begin position="517"/>
        <end position="658"/>
    </location>
</feature>
<dbReference type="InterPro" id="IPR001846">
    <property type="entry name" value="VWF_type-D"/>
</dbReference>
<proteinExistence type="predicted"/>
<sequence length="883" mass="100759">WHDFNASAIGCWPQSPNETNAETKWGEWLQNGTKTFTEGGRLKGKSSGNRSAPIEKISKQRFCPVTASNSSAHYLYPFGEERGDSVQQYGDDFENILIKSNQSFRFYSREYNSFWVDLNEEPDIVQLVEKDSDNIGEHITPESVFIATWYRDSNYWTTSGEENTFQAVIAIEGYKTITVFNYGRINWLNRYNSTAIRFNKGSNNVWAVYGISGTADMLDIADYSTIRIPGRIVTRVDGEIQLPDLHLVDYQCNLDQTTGRVLTFDGSSELNMTGHSRKYLLSKLYQGDEADQRDQCKYMMRATTDAKGRLNWVSFSVGVHPRKQSNYKRNFAFGRNGPNTVMARGHGLKMDITSFPYVEHIQDNGQDLVVVVEKTDDGWRVSSENCSYVMEYSPLSERDQIRLYLDRYYIDKMSYLNMKSEALIITIYLTELLFLTVNAGKCSVYPLYPFGDGRLDTPLYIGDDANNPYLVANRPFNFYGKNFTSFHACINGLLSFEGSISTYLPDLYPRNQPYVAIFWADAILSGRIGRMYFRNVNMETEIDVIQMIEDDSIALGELMTPDLVLIATWDRVSKFANKDELNTYQAVVASSGSRTIMVLNYGSITWVSALYTIPLGFNKGRDHEWVHYPISDTPEMINIEHYTTVGIPGRIVTRVDGDIQLPELSQSVCTRCNIDRDTGRVETFDDCDDLYANGTARNYLLSKLSQGNETDQLNQCKYMLRAATDEYNRISWVTFSVGVHPTNQSKYNRYFEFSRNEPDIILVTGLGPKRIIENFPYIEHIKDNGQDLVVRIDQLFNGWLFRSDNCSYTMIYRRSAYNQEIHLSLGSHYVGKTIGLCQNYNDDSSDDNMDCSSEPQQADPSTVALTCSCPITSHNCNEALHIL</sequence>
<reference evidence="5" key="1">
    <citation type="journal article" date="2023" name="Mol. Biol. Evol.">
        <title>Third-Generation Sequencing Reveals the Adaptive Role of the Epigenome in Three Deep-Sea Polychaetes.</title>
        <authorList>
            <person name="Perez M."/>
            <person name="Aroh O."/>
            <person name="Sun Y."/>
            <person name="Lan Y."/>
            <person name="Juniper S.K."/>
            <person name="Young C.R."/>
            <person name="Angers B."/>
            <person name="Qian P.Y."/>
        </authorList>
    </citation>
    <scope>NUCLEOTIDE SEQUENCE</scope>
    <source>
        <strain evidence="5">P08H-3</strain>
    </source>
</reference>
<dbReference type="GO" id="GO:0016020">
    <property type="term" value="C:membrane"/>
    <property type="evidence" value="ECO:0007669"/>
    <property type="project" value="UniProtKB-SubCell"/>
</dbReference>
<keyword evidence="6" id="KW-1185">Reference proteome</keyword>
<gene>
    <name evidence="5" type="ORF">LSH36_1819g00017</name>
</gene>
<comment type="caution">
    <text evidence="5">The sequence shown here is derived from an EMBL/GenBank/DDBJ whole genome shotgun (WGS) entry which is preliminary data.</text>
</comment>
<evidence type="ECO:0000259" key="3">
    <source>
        <dbReference type="PROSITE" id="PS51220"/>
    </source>
</evidence>
<dbReference type="PROSITE" id="PS51220">
    <property type="entry name" value="NIDO"/>
    <property type="match status" value="1"/>
</dbReference>
<dbReference type="InterPro" id="IPR051495">
    <property type="entry name" value="Epithelial_Barrier/Signaling"/>
</dbReference>
<evidence type="ECO:0000313" key="6">
    <source>
        <dbReference type="Proteomes" id="UP001208570"/>
    </source>
</evidence>
<feature type="domain" description="VWFD" evidence="4">
    <location>
        <begin position="670"/>
        <end position="877"/>
    </location>
</feature>
<accession>A0AAD9IQZ6</accession>
<evidence type="ECO:0000313" key="5">
    <source>
        <dbReference type="EMBL" id="KAK2139392.1"/>
    </source>
</evidence>
<dbReference type="EMBL" id="JAODUP010001820">
    <property type="protein sequence ID" value="KAK2139392.1"/>
    <property type="molecule type" value="Genomic_DNA"/>
</dbReference>
<dbReference type="PANTHER" id="PTHR13802:SF59">
    <property type="entry name" value="SUSHI DOMAIN-CONTAINING PROTEIN 2"/>
    <property type="match status" value="1"/>
</dbReference>
<dbReference type="AlphaFoldDB" id="A0AAD9IQZ6"/>